<dbReference type="OrthoDB" id="9787585at2"/>
<accession>A0A3P1XXV3</accession>
<dbReference type="AlphaFoldDB" id="A0A3P1XXV3"/>
<proteinExistence type="predicted"/>
<sequence>MITNFYKTFLIPNSRNILDIDGYSQKHLIELIDQTQANENYLVCVSPYIDAIKTERLEVFKRHFENAYESFKLLLELTNNKSNEFWCCNNTYTRGSINHGDYFNCKAFDDCGCSNRWTRIIKVFKLVI</sequence>
<protein>
    <submittedName>
        <fullName evidence="1">Uncharacterized protein</fullName>
    </submittedName>
</protein>
<comment type="caution">
    <text evidence="1">The sequence shown here is derived from an EMBL/GenBank/DDBJ whole genome shotgun (WGS) entry which is preliminary data.</text>
</comment>
<reference evidence="1 2" key="1">
    <citation type="submission" date="2018-11" db="EMBL/GenBank/DDBJ databases">
        <title>Genomes From Bacteria Associated with the Canine Oral Cavity: a Test Case for Automated Genome-Based Taxonomic Assignment.</title>
        <authorList>
            <person name="Coil D.A."/>
            <person name="Jospin G."/>
            <person name="Darling A.E."/>
            <person name="Wallis C."/>
            <person name="Davis I.J."/>
            <person name="Harris S."/>
            <person name="Eisen J.A."/>
            <person name="Holcombe L.J."/>
            <person name="O'Flynn C."/>
        </authorList>
    </citation>
    <scope>NUCLEOTIDE SEQUENCE [LARGE SCALE GENOMIC DNA]</scope>
    <source>
        <strain evidence="1 2">OH2617_COT-023</strain>
    </source>
</reference>
<evidence type="ECO:0000313" key="2">
    <source>
        <dbReference type="Proteomes" id="UP000278609"/>
    </source>
</evidence>
<name>A0A3P1XXV3_TANFO</name>
<dbReference type="Proteomes" id="UP000278609">
    <property type="component" value="Unassembled WGS sequence"/>
</dbReference>
<organism evidence="1 2">
    <name type="scientific">Tannerella forsythia</name>
    <name type="common">Bacteroides forsythus</name>
    <dbReference type="NCBI Taxonomy" id="28112"/>
    <lineage>
        <taxon>Bacteria</taxon>
        <taxon>Pseudomonadati</taxon>
        <taxon>Bacteroidota</taxon>
        <taxon>Bacteroidia</taxon>
        <taxon>Bacteroidales</taxon>
        <taxon>Tannerellaceae</taxon>
        <taxon>Tannerella</taxon>
    </lineage>
</organism>
<gene>
    <name evidence="1" type="ORF">EII40_01575</name>
</gene>
<evidence type="ECO:0000313" key="1">
    <source>
        <dbReference type="EMBL" id="RRD62767.1"/>
    </source>
</evidence>
<dbReference type="EMBL" id="RQYS01000005">
    <property type="protein sequence ID" value="RRD62767.1"/>
    <property type="molecule type" value="Genomic_DNA"/>
</dbReference>